<proteinExistence type="inferred from homology"/>
<keyword evidence="7" id="KW-0539">Nucleus</keyword>
<keyword evidence="5" id="KW-0804">Transcription</keyword>
<feature type="coiled-coil region" evidence="8">
    <location>
        <begin position="225"/>
        <end position="252"/>
    </location>
</feature>
<protein>
    <recommendedName>
        <fullName evidence="10">Pinin/SDK/MemA protein domain-containing protein</fullName>
    </recommendedName>
</protein>
<evidence type="ECO:0000313" key="12">
    <source>
        <dbReference type="Proteomes" id="UP000604046"/>
    </source>
</evidence>
<keyword evidence="6" id="KW-0508">mRNA splicing</keyword>
<keyword evidence="4" id="KW-0805">Transcription regulation</keyword>
<feature type="coiled-coil region" evidence="8">
    <location>
        <begin position="168"/>
        <end position="200"/>
    </location>
</feature>
<dbReference type="Proteomes" id="UP000604046">
    <property type="component" value="Unassembled WGS sequence"/>
</dbReference>
<keyword evidence="3" id="KW-0507">mRNA processing</keyword>
<evidence type="ECO:0000256" key="1">
    <source>
        <dbReference type="ARBA" id="ARBA00004123"/>
    </source>
</evidence>
<dbReference type="GO" id="GO:0006397">
    <property type="term" value="P:mRNA processing"/>
    <property type="evidence" value="ECO:0007669"/>
    <property type="project" value="UniProtKB-KW"/>
</dbReference>
<comment type="subcellular location">
    <subcellularLocation>
        <location evidence="1">Nucleus</location>
    </subcellularLocation>
</comment>
<comment type="caution">
    <text evidence="11">The sequence shown here is derived from an EMBL/GenBank/DDBJ whole genome shotgun (WGS) entry which is preliminary data.</text>
</comment>
<dbReference type="AlphaFoldDB" id="A0A812V4N3"/>
<evidence type="ECO:0000256" key="6">
    <source>
        <dbReference type="ARBA" id="ARBA00023187"/>
    </source>
</evidence>
<name>A0A812V4N3_9DINO</name>
<sequence length="312" mass="36080">MLYRSDGNEISRRELERQIQELRRDKVKLDDNIRKMESTQKRIFGEEAERARLTALHAQDEKKEDGEKEDGDEKKDEDKEEKKEEESEDTKKRKREEDLERRRKEGRPTKTDPRSRNLFGKLLGHLHSAKDRLQKEKTSKMGELQQKAMGRVEDKVNLNKMNIKEFRKGQFEKQLVEEQAKAAEIEKQIEEKEVLLLQRRLENHYSLMMNYIRTEVQPTIFFLPAKHTRDTEKQLEESRDALKNKIATLRMQFRHEAAKASAAAADGDAKEQPDSKGAGSSAADMEVEEAAPEAAQGSNQEPEEDAAASDSS</sequence>
<dbReference type="OrthoDB" id="330772at2759"/>
<evidence type="ECO:0000256" key="2">
    <source>
        <dbReference type="ARBA" id="ARBA00010386"/>
    </source>
</evidence>
<dbReference type="PANTHER" id="PTHR12707:SF0">
    <property type="entry name" value="PININ"/>
    <property type="match status" value="1"/>
</dbReference>
<evidence type="ECO:0000256" key="8">
    <source>
        <dbReference type="SAM" id="Coils"/>
    </source>
</evidence>
<dbReference type="GO" id="GO:0008380">
    <property type="term" value="P:RNA splicing"/>
    <property type="evidence" value="ECO:0007669"/>
    <property type="project" value="UniProtKB-KW"/>
</dbReference>
<dbReference type="PANTHER" id="PTHR12707">
    <property type="entry name" value="PINN"/>
    <property type="match status" value="1"/>
</dbReference>
<gene>
    <name evidence="11" type="ORF">SNAT2548_LOCUS34021</name>
</gene>
<evidence type="ECO:0000313" key="11">
    <source>
        <dbReference type="EMBL" id="CAE7597935.1"/>
    </source>
</evidence>
<reference evidence="11" key="1">
    <citation type="submission" date="2021-02" db="EMBL/GenBank/DDBJ databases">
        <authorList>
            <person name="Dougan E. K."/>
            <person name="Rhodes N."/>
            <person name="Thang M."/>
            <person name="Chan C."/>
        </authorList>
    </citation>
    <scope>NUCLEOTIDE SEQUENCE</scope>
</reference>
<feature type="compositionally biased region" description="Acidic residues" evidence="9">
    <location>
        <begin position="301"/>
        <end position="312"/>
    </location>
</feature>
<organism evidence="11 12">
    <name type="scientific">Symbiodinium natans</name>
    <dbReference type="NCBI Taxonomy" id="878477"/>
    <lineage>
        <taxon>Eukaryota</taxon>
        <taxon>Sar</taxon>
        <taxon>Alveolata</taxon>
        <taxon>Dinophyceae</taxon>
        <taxon>Suessiales</taxon>
        <taxon>Symbiodiniaceae</taxon>
        <taxon>Symbiodinium</taxon>
    </lineage>
</organism>
<feature type="region of interest" description="Disordered" evidence="9">
    <location>
        <begin position="258"/>
        <end position="312"/>
    </location>
</feature>
<evidence type="ECO:0000256" key="5">
    <source>
        <dbReference type="ARBA" id="ARBA00023163"/>
    </source>
</evidence>
<dbReference type="InterPro" id="IPR039853">
    <property type="entry name" value="Pinin"/>
</dbReference>
<feature type="domain" description="Pinin/SDK/MemA protein" evidence="10">
    <location>
        <begin position="111"/>
        <end position="239"/>
    </location>
</feature>
<feature type="compositionally biased region" description="Basic and acidic residues" evidence="9">
    <location>
        <begin position="23"/>
        <end position="115"/>
    </location>
</feature>
<evidence type="ECO:0000259" key="10">
    <source>
        <dbReference type="Pfam" id="PF04696"/>
    </source>
</evidence>
<evidence type="ECO:0000256" key="9">
    <source>
        <dbReference type="SAM" id="MobiDB-lite"/>
    </source>
</evidence>
<evidence type="ECO:0000256" key="7">
    <source>
        <dbReference type="ARBA" id="ARBA00023242"/>
    </source>
</evidence>
<evidence type="ECO:0000256" key="3">
    <source>
        <dbReference type="ARBA" id="ARBA00022664"/>
    </source>
</evidence>
<dbReference type="InterPro" id="IPR006786">
    <property type="entry name" value="Pinin_SDK_MemA"/>
</dbReference>
<comment type="similarity">
    <text evidence="2">Belongs to the pinin family.</text>
</comment>
<keyword evidence="12" id="KW-1185">Reference proteome</keyword>
<dbReference type="EMBL" id="CAJNDS010002789">
    <property type="protein sequence ID" value="CAE7597935.1"/>
    <property type="molecule type" value="Genomic_DNA"/>
</dbReference>
<feature type="region of interest" description="Disordered" evidence="9">
    <location>
        <begin position="23"/>
        <end position="121"/>
    </location>
</feature>
<keyword evidence="8" id="KW-0175">Coiled coil</keyword>
<accession>A0A812V4N3</accession>
<dbReference type="Pfam" id="PF04696">
    <property type="entry name" value="Pinin_SDK_memA"/>
    <property type="match status" value="1"/>
</dbReference>
<evidence type="ECO:0000256" key="4">
    <source>
        <dbReference type="ARBA" id="ARBA00023015"/>
    </source>
</evidence>
<dbReference type="GO" id="GO:0071013">
    <property type="term" value="C:catalytic step 2 spliceosome"/>
    <property type="evidence" value="ECO:0007669"/>
    <property type="project" value="TreeGrafter"/>
</dbReference>